<evidence type="ECO:0000313" key="3">
    <source>
        <dbReference type="Proteomes" id="UP000683925"/>
    </source>
</evidence>
<dbReference type="CDD" id="cd21450">
    <property type="entry name" value="DLC-like_DYNLL1-like"/>
    <property type="match status" value="1"/>
</dbReference>
<sequence length="467" mass="54599">MDVRLLKYDIFASPVIHKPSKGYVPKFGDRSLTSLLKYKNETIKQPIHSKIFKPYGEESETKTQQAMYTTTKLSYSSSVKNINKFPEVQLDPKAVKLLGQGRHYLRSEYHTKRKMQDEKQNQNRKNHSSDYLMQNIQLKFCEKSVKSQFKANLIFFKKTKNVAAQISLLKKEEEKKQTAEIKSENYDSRQRNIKIPPQKLQHTDHSMFSSTFRDNFLKSQRSNMHPKPISQEKSTRQGHKKTQSVYQDLESNGRSKQRCASFQQQLSTQQLIFFQNQLFQFNYFIIQKIMFQIIKVDAGIDAKLEFEISNIVKAAYERFNNQYDRSKYISDYLDERYGGCWRVTIGKSFTSCGTYYLSQLLRLSYQNDQIEIVRTQGDSEFEIIQRDQGMNQALFDSILGIISNAQQMQKNLSAQVEYISECVESKHTGKWAVICGYDFNSRVPYVNNNLVCVARKGIRYTVLMISK</sequence>
<dbReference type="EMBL" id="CAJJDP010000059">
    <property type="protein sequence ID" value="CAD8172677.1"/>
    <property type="molecule type" value="Genomic_DNA"/>
</dbReference>
<dbReference type="SMART" id="SM01375">
    <property type="entry name" value="Dynein_light"/>
    <property type="match status" value="1"/>
</dbReference>
<gene>
    <name evidence="2" type="ORF">POCTA_138.1.T0600236</name>
</gene>
<dbReference type="GO" id="GO:0030286">
    <property type="term" value="C:dynein complex"/>
    <property type="evidence" value="ECO:0007669"/>
    <property type="project" value="InterPro"/>
</dbReference>
<name>A0A8S1V7E5_PAROT</name>
<dbReference type="Pfam" id="PF01221">
    <property type="entry name" value="Dynein_light"/>
    <property type="match status" value="1"/>
</dbReference>
<feature type="region of interest" description="Disordered" evidence="1">
    <location>
        <begin position="221"/>
        <end position="245"/>
    </location>
</feature>
<evidence type="ECO:0000313" key="2">
    <source>
        <dbReference type="EMBL" id="CAD8172677.1"/>
    </source>
</evidence>
<dbReference type="GO" id="GO:0007017">
    <property type="term" value="P:microtubule-based process"/>
    <property type="evidence" value="ECO:0007669"/>
    <property type="project" value="InterPro"/>
</dbReference>
<reference evidence="2" key="1">
    <citation type="submission" date="2021-01" db="EMBL/GenBank/DDBJ databases">
        <authorList>
            <consortium name="Genoscope - CEA"/>
            <person name="William W."/>
        </authorList>
    </citation>
    <scope>NUCLEOTIDE SEQUENCE</scope>
</reference>
<accession>A0A8S1V7E5</accession>
<comment type="caution">
    <text evidence="2">The sequence shown here is derived from an EMBL/GenBank/DDBJ whole genome shotgun (WGS) entry which is preliminary data.</text>
</comment>
<dbReference type="Proteomes" id="UP000683925">
    <property type="component" value="Unassembled WGS sequence"/>
</dbReference>
<protein>
    <recommendedName>
        <fullName evidence="4">Dynein light chain</fullName>
    </recommendedName>
</protein>
<keyword evidence="3" id="KW-1185">Reference proteome</keyword>
<dbReference type="AlphaFoldDB" id="A0A8S1V7E5"/>
<feature type="region of interest" description="Disordered" evidence="1">
    <location>
        <begin position="108"/>
        <end position="128"/>
    </location>
</feature>
<evidence type="ECO:0008006" key="4">
    <source>
        <dbReference type="Google" id="ProtNLM"/>
    </source>
</evidence>
<evidence type="ECO:0000256" key="1">
    <source>
        <dbReference type="SAM" id="MobiDB-lite"/>
    </source>
</evidence>
<feature type="compositionally biased region" description="Basic and acidic residues" evidence="1">
    <location>
        <begin position="108"/>
        <end position="121"/>
    </location>
</feature>
<proteinExistence type="predicted"/>
<organism evidence="2 3">
    <name type="scientific">Paramecium octaurelia</name>
    <dbReference type="NCBI Taxonomy" id="43137"/>
    <lineage>
        <taxon>Eukaryota</taxon>
        <taxon>Sar</taxon>
        <taxon>Alveolata</taxon>
        <taxon>Ciliophora</taxon>
        <taxon>Intramacronucleata</taxon>
        <taxon>Oligohymenophorea</taxon>
        <taxon>Peniculida</taxon>
        <taxon>Parameciidae</taxon>
        <taxon>Paramecium</taxon>
    </lineage>
</organism>
<dbReference type="InterPro" id="IPR001372">
    <property type="entry name" value="Dynein_light_chain_typ-1/2"/>
</dbReference>